<dbReference type="EMBL" id="SRSC01000002">
    <property type="protein sequence ID" value="TGU72483.1"/>
    <property type="molecule type" value="Genomic_DNA"/>
</dbReference>
<accession>A0A4S1CGK6</accession>
<feature type="chain" id="PRO_5020501927" description="Lipoprotein" evidence="1">
    <location>
        <begin position="19"/>
        <end position="270"/>
    </location>
</feature>
<evidence type="ECO:0000313" key="2">
    <source>
        <dbReference type="EMBL" id="TGU72483.1"/>
    </source>
</evidence>
<dbReference type="AlphaFoldDB" id="A0A4S1CGK6"/>
<protein>
    <recommendedName>
        <fullName evidence="4">Lipoprotein</fullName>
    </recommendedName>
</protein>
<gene>
    <name evidence="2" type="ORF">E4633_09265</name>
</gene>
<comment type="caution">
    <text evidence="2">The sequence shown here is derived from an EMBL/GenBank/DDBJ whole genome shotgun (WGS) entry which is preliminary data.</text>
</comment>
<name>A0A4S1CGK6_9BACT</name>
<feature type="signal peptide" evidence="1">
    <location>
        <begin position="1"/>
        <end position="18"/>
    </location>
</feature>
<reference evidence="2 3" key="1">
    <citation type="submission" date="2019-04" db="EMBL/GenBank/DDBJ databases">
        <title>Geobacter oryzae sp. nov., ferric-reducing bacteria isolated from paddy soil.</title>
        <authorList>
            <person name="Xu Z."/>
            <person name="Masuda Y."/>
            <person name="Itoh H."/>
            <person name="Senoo K."/>
        </authorList>
    </citation>
    <scope>NUCLEOTIDE SEQUENCE [LARGE SCALE GENOMIC DNA]</scope>
    <source>
        <strain evidence="2 3">Red111</strain>
    </source>
</reference>
<dbReference type="SUPFAM" id="SSF117074">
    <property type="entry name" value="Hypothetical protein PA1324"/>
    <property type="match status" value="1"/>
</dbReference>
<sequence>MKKRLIGVAAVVAAGMLAGCGGGGSSTTDTAKVAGKVADGYLQYATVFMDKNGNYLLDAGEPYAQTDENGAYTLTVDPADVGKYPIVAMAVQGVTIDKDTGSTVAKSYLMSMPKESVSGTVSSNFISPLTTQVREMLETGNYTMDQAMTQLRDRLHLDSGSSVMGDYIQGQNQTMHSTAQNMATIMGGQMDQVFTTSGMTTTVNVNRYRGMMGAMFSNMSSVRAANTNTDMTQLMNQMTSTLDTISIAQPFHNMSSYYRQGMMSGGGMGM</sequence>
<dbReference type="RefSeq" id="WP_135869960.1">
    <property type="nucleotide sequence ID" value="NZ_SRSC01000002.1"/>
</dbReference>
<dbReference type="Proteomes" id="UP000306416">
    <property type="component" value="Unassembled WGS sequence"/>
</dbReference>
<keyword evidence="1" id="KW-0732">Signal</keyword>
<evidence type="ECO:0000313" key="3">
    <source>
        <dbReference type="Proteomes" id="UP000306416"/>
    </source>
</evidence>
<evidence type="ECO:0008006" key="4">
    <source>
        <dbReference type="Google" id="ProtNLM"/>
    </source>
</evidence>
<evidence type="ECO:0000256" key="1">
    <source>
        <dbReference type="SAM" id="SignalP"/>
    </source>
</evidence>
<keyword evidence="3" id="KW-1185">Reference proteome</keyword>
<proteinExistence type="predicted"/>
<dbReference type="PROSITE" id="PS51257">
    <property type="entry name" value="PROKAR_LIPOPROTEIN"/>
    <property type="match status" value="1"/>
</dbReference>
<organism evidence="2 3">
    <name type="scientific">Geomonas terrae</name>
    <dbReference type="NCBI Taxonomy" id="2562681"/>
    <lineage>
        <taxon>Bacteria</taxon>
        <taxon>Pseudomonadati</taxon>
        <taxon>Thermodesulfobacteriota</taxon>
        <taxon>Desulfuromonadia</taxon>
        <taxon>Geobacterales</taxon>
        <taxon>Geobacteraceae</taxon>
        <taxon>Geomonas</taxon>
    </lineage>
</organism>